<evidence type="ECO:0000256" key="6">
    <source>
        <dbReference type="SAM" id="Phobius"/>
    </source>
</evidence>
<protein>
    <recommendedName>
        <fullName evidence="5">Signal peptidase I</fullName>
        <ecNumber evidence="5">3.4.21.89</ecNumber>
    </recommendedName>
</protein>
<evidence type="ECO:0000256" key="4">
    <source>
        <dbReference type="ARBA" id="ARBA00023136"/>
    </source>
</evidence>
<keyword evidence="3 6" id="KW-1133">Transmembrane helix</keyword>
<comment type="caution">
    <text evidence="8">The sequence shown here is derived from an EMBL/GenBank/DDBJ whole genome shotgun (WGS) entry which is preliminary data.</text>
</comment>
<sequence length="164" mass="17479">MIRTLLLVVIGVLVVYNAYILIARTLFKNGMPVTFGFACATVVSGSMADEIDVGDFIITKSQKEYAVGDVITFYDGESGAYITHRIILVSGDTYATKGDANDTADDFSVPKSAVVGKVVAVWKGFGNVVSFLQSPLGLVCVIGGGIALWVLADIGTEVFRKKDE</sequence>
<keyword evidence="4 6" id="KW-0472">Membrane</keyword>
<dbReference type="InterPro" id="IPR019533">
    <property type="entry name" value="Peptidase_S26"/>
</dbReference>
<organism evidence="8 9">
    <name type="scientific">Candidatus Borkfalkia faecipullorum</name>
    <dbReference type="NCBI Taxonomy" id="2838510"/>
    <lineage>
        <taxon>Bacteria</taxon>
        <taxon>Bacillati</taxon>
        <taxon>Bacillota</taxon>
        <taxon>Clostridia</taxon>
        <taxon>Christensenellales</taxon>
        <taxon>Christensenellaceae</taxon>
        <taxon>Candidatus Borkfalkia</taxon>
    </lineage>
</organism>
<dbReference type="SUPFAM" id="SSF51306">
    <property type="entry name" value="LexA/Signal peptidase"/>
    <property type="match status" value="1"/>
</dbReference>
<feature type="transmembrane region" description="Helical" evidence="6">
    <location>
        <begin position="131"/>
        <end position="152"/>
    </location>
</feature>
<comment type="subcellular location">
    <subcellularLocation>
        <location evidence="1">Membrane</location>
    </subcellularLocation>
</comment>
<evidence type="ECO:0000256" key="2">
    <source>
        <dbReference type="ARBA" id="ARBA00022692"/>
    </source>
</evidence>
<dbReference type="Pfam" id="PF10502">
    <property type="entry name" value="Peptidase_S26"/>
    <property type="match status" value="1"/>
</dbReference>
<keyword evidence="2 6" id="KW-0812">Transmembrane</keyword>
<dbReference type="EMBL" id="DXFX01000065">
    <property type="protein sequence ID" value="HIX07794.1"/>
    <property type="molecule type" value="Genomic_DNA"/>
</dbReference>
<dbReference type="InterPro" id="IPR001733">
    <property type="entry name" value="Peptidase_S26B"/>
</dbReference>
<evidence type="ECO:0000256" key="1">
    <source>
        <dbReference type="ARBA" id="ARBA00004370"/>
    </source>
</evidence>
<dbReference type="CDD" id="cd06530">
    <property type="entry name" value="S26_SPase_I"/>
    <property type="match status" value="1"/>
</dbReference>
<reference evidence="8" key="1">
    <citation type="journal article" date="2021" name="PeerJ">
        <title>Extensive microbial diversity within the chicken gut microbiome revealed by metagenomics and culture.</title>
        <authorList>
            <person name="Gilroy R."/>
            <person name="Ravi A."/>
            <person name="Getino M."/>
            <person name="Pursley I."/>
            <person name="Horton D.L."/>
            <person name="Alikhan N.F."/>
            <person name="Baker D."/>
            <person name="Gharbi K."/>
            <person name="Hall N."/>
            <person name="Watson M."/>
            <person name="Adriaenssens E.M."/>
            <person name="Foster-Nyarko E."/>
            <person name="Jarju S."/>
            <person name="Secka A."/>
            <person name="Antonio M."/>
            <person name="Oren A."/>
            <person name="Chaudhuri R.R."/>
            <person name="La Ragione R."/>
            <person name="Hildebrand F."/>
            <person name="Pallen M.J."/>
        </authorList>
    </citation>
    <scope>NUCLEOTIDE SEQUENCE</scope>
    <source>
        <strain evidence="8">811</strain>
    </source>
</reference>
<accession>A0A9D2AFG6</accession>
<dbReference type="GO" id="GO:0004252">
    <property type="term" value="F:serine-type endopeptidase activity"/>
    <property type="evidence" value="ECO:0007669"/>
    <property type="project" value="UniProtKB-UniRule"/>
</dbReference>
<dbReference type="GO" id="GO:0009003">
    <property type="term" value="F:signal peptidase activity"/>
    <property type="evidence" value="ECO:0007669"/>
    <property type="project" value="UniProtKB-EC"/>
</dbReference>
<evidence type="ECO:0000256" key="5">
    <source>
        <dbReference type="NCBIfam" id="TIGR02228"/>
    </source>
</evidence>
<proteinExistence type="predicted"/>
<dbReference type="Gene3D" id="2.10.109.10">
    <property type="entry name" value="Umud Fragment, subunit A"/>
    <property type="match status" value="1"/>
</dbReference>
<evidence type="ECO:0000259" key="7">
    <source>
        <dbReference type="Pfam" id="PF10502"/>
    </source>
</evidence>
<reference evidence="8" key="2">
    <citation type="submission" date="2021-04" db="EMBL/GenBank/DDBJ databases">
        <authorList>
            <person name="Gilroy R."/>
        </authorList>
    </citation>
    <scope>NUCLEOTIDE SEQUENCE</scope>
    <source>
        <strain evidence="8">811</strain>
    </source>
</reference>
<dbReference type="GO" id="GO:0016020">
    <property type="term" value="C:membrane"/>
    <property type="evidence" value="ECO:0007669"/>
    <property type="project" value="UniProtKB-SubCell"/>
</dbReference>
<dbReference type="EC" id="3.4.21.89" evidence="5"/>
<dbReference type="GO" id="GO:0006465">
    <property type="term" value="P:signal peptide processing"/>
    <property type="evidence" value="ECO:0007669"/>
    <property type="project" value="UniProtKB-UniRule"/>
</dbReference>
<dbReference type="Proteomes" id="UP000824204">
    <property type="component" value="Unassembled WGS sequence"/>
</dbReference>
<evidence type="ECO:0000313" key="9">
    <source>
        <dbReference type="Proteomes" id="UP000824204"/>
    </source>
</evidence>
<evidence type="ECO:0000313" key="8">
    <source>
        <dbReference type="EMBL" id="HIX07794.1"/>
    </source>
</evidence>
<feature type="domain" description="Peptidase S26" evidence="7">
    <location>
        <begin position="30"/>
        <end position="99"/>
    </location>
</feature>
<dbReference type="InterPro" id="IPR036286">
    <property type="entry name" value="LexA/Signal_pep-like_sf"/>
</dbReference>
<dbReference type="AlphaFoldDB" id="A0A9D2AFG6"/>
<gene>
    <name evidence="8" type="ORF">H9741_04950</name>
</gene>
<dbReference type="NCBIfam" id="TIGR02228">
    <property type="entry name" value="sigpep_I_arch"/>
    <property type="match status" value="1"/>
</dbReference>
<name>A0A9D2AFG6_9FIRM</name>
<evidence type="ECO:0000256" key="3">
    <source>
        <dbReference type="ARBA" id="ARBA00022989"/>
    </source>
</evidence>
<keyword evidence="8" id="KW-0378">Hydrolase</keyword>